<evidence type="ECO:0000313" key="1">
    <source>
        <dbReference type="EMBL" id="KAI0047538.1"/>
    </source>
</evidence>
<proteinExistence type="predicted"/>
<keyword evidence="2" id="KW-1185">Reference proteome</keyword>
<name>A0ACB8RUH6_9AGAM</name>
<evidence type="ECO:0000313" key="2">
    <source>
        <dbReference type="Proteomes" id="UP000814033"/>
    </source>
</evidence>
<protein>
    <submittedName>
        <fullName evidence="1">Uncharacterized protein</fullName>
    </submittedName>
</protein>
<accession>A0ACB8RUH6</accession>
<sequence>MRHYRVPYESPQPLAAGHSSSLTGHFSGQSRLHHNLARSSTKRTRNMRAEYMHYGSDPARLCRRQHAPHVKRRRGRGIRDVAAALWGPTLCTTGAHMSRNPTILRCPTPARIPYDLRLCPACPREKTHCGVPLPALLQRM</sequence>
<reference evidence="1" key="2">
    <citation type="journal article" date="2022" name="New Phytol.">
        <title>Evolutionary transition to the ectomycorrhizal habit in the genomes of a hyperdiverse lineage of mushroom-forming fungi.</title>
        <authorList>
            <person name="Looney B."/>
            <person name="Miyauchi S."/>
            <person name="Morin E."/>
            <person name="Drula E."/>
            <person name="Courty P.E."/>
            <person name="Kohler A."/>
            <person name="Kuo A."/>
            <person name="LaButti K."/>
            <person name="Pangilinan J."/>
            <person name="Lipzen A."/>
            <person name="Riley R."/>
            <person name="Andreopoulos W."/>
            <person name="He G."/>
            <person name="Johnson J."/>
            <person name="Nolan M."/>
            <person name="Tritt A."/>
            <person name="Barry K.W."/>
            <person name="Grigoriev I.V."/>
            <person name="Nagy L.G."/>
            <person name="Hibbett D."/>
            <person name="Henrissat B."/>
            <person name="Matheny P.B."/>
            <person name="Labbe J."/>
            <person name="Martin F.M."/>
        </authorList>
    </citation>
    <scope>NUCLEOTIDE SEQUENCE</scope>
    <source>
        <strain evidence="1">FP105234-sp</strain>
    </source>
</reference>
<dbReference type="Proteomes" id="UP000814033">
    <property type="component" value="Unassembled WGS sequence"/>
</dbReference>
<gene>
    <name evidence="1" type="ORF">FA95DRAFT_1212722</name>
</gene>
<dbReference type="EMBL" id="MU275902">
    <property type="protein sequence ID" value="KAI0047538.1"/>
    <property type="molecule type" value="Genomic_DNA"/>
</dbReference>
<comment type="caution">
    <text evidence="1">The sequence shown here is derived from an EMBL/GenBank/DDBJ whole genome shotgun (WGS) entry which is preliminary data.</text>
</comment>
<reference evidence="1" key="1">
    <citation type="submission" date="2021-02" db="EMBL/GenBank/DDBJ databases">
        <authorList>
            <consortium name="DOE Joint Genome Institute"/>
            <person name="Ahrendt S."/>
            <person name="Looney B.P."/>
            <person name="Miyauchi S."/>
            <person name="Morin E."/>
            <person name="Drula E."/>
            <person name="Courty P.E."/>
            <person name="Chicoki N."/>
            <person name="Fauchery L."/>
            <person name="Kohler A."/>
            <person name="Kuo A."/>
            <person name="Labutti K."/>
            <person name="Pangilinan J."/>
            <person name="Lipzen A."/>
            <person name="Riley R."/>
            <person name="Andreopoulos W."/>
            <person name="He G."/>
            <person name="Johnson J."/>
            <person name="Barry K.W."/>
            <person name="Grigoriev I.V."/>
            <person name="Nagy L."/>
            <person name="Hibbett D."/>
            <person name="Henrissat B."/>
            <person name="Matheny P.B."/>
            <person name="Labbe J."/>
            <person name="Martin F."/>
        </authorList>
    </citation>
    <scope>NUCLEOTIDE SEQUENCE</scope>
    <source>
        <strain evidence="1">FP105234-sp</strain>
    </source>
</reference>
<organism evidence="1 2">
    <name type="scientific">Auriscalpium vulgare</name>
    <dbReference type="NCBI Taxonomy" id="40419"/>
    <lineage>
        <taxon>Eukaryota</taxon>
        <taxon>Fungi</taxon>
        <taxon>Dikarya</taxon>
        <taxon>Basidiomycota</taxon>
        <taxon>Agaricomycotina</taxon>
        <taxon>Agaricomycetes</taxon>
        <taxon>Russulales</taxon>
        <taxon>Auriscalpiaceae</taxon>
        <taxon>Auriscalpium</taxon>
    </lineage>
</organism>